<dbReference type="EMBL" id="MU003525">
    <property type="protein sequence ID" value="KAF2466232.1"/>
    <property type="molecule type" value="Genomic_DNA"/>
</dbReference>
<organism evidence="1 2">
    <name type="scientific">Lindgomyces ingoldianus</name>
    <dbReference type="NCBI Taxonomy" id="673940"/>
    <lineage>
        <taxon>Eukaryota</taxon>
        <taxon>Fungi</taxon>
        <taxon>Dikarya</taxon>
        <taxon>Ascomycota</taxon>
        <taxon>Pezizomycotina</taxon>
        <taxon>Dothideomycetes</taxon>
        <taxon>Pleosporomycetidae</taxon>
        <taxon>Pleosporales</taxon>
        <taxon>Lindgomycetaceae</taxon>
        <taxon>Lindgomyces</taxon>
    </lineage>
</organism>
<reference evidence="1" key="1">
    <citation type="journal article" date="2020" name="Stud. Mycol.">
        <title>101 Dothideomycetes genomes: a test case for predicting lifestyles and emergence of pathogens.</title>
        <authorList>
            <person name="Haridas S."/>
            <person name="Albert R."/>
            <person name="Binder M."/>
            <person name="Bloem J."/>
            <person name="Labutti K."/>
            <person name="Salamov A."/>
            <person name="Andreopoulos B."/>
            <person name="Baker S."/>
            <person name="Barry K."/>
            <person name="Bills G."/>
            <person name="Bluhm B."/>
            <person name="Cannon C."/>
            <person name="Castanera R."/>
            <person name="Culley D."/>
            <person name="Daum C."/>
            <person name="Ezra D."/>
            <person name="Gonzalez J."/>
            <person name="Henrissat B."/>
            <person name="Kuo A."/>
            <person name="Liang C."/>
            <person name="Lipzen A."/>
            <person name="Lutzoni F."/>
            <person name="Magnuson J."/>
            <person name="Mondo S."/>
            <person name="Nolan M."/>
            <person name="Ohm R."/>
            <person name="Pangilinan J."/>
            <person name="Park H.-J."/>
            <person name="Ramirez L."/>
            <person name="Alfaro M."/>
            <person name="Sun H."/>
            <person name="Tritt A."/>
            <person name="Yoshinaga Y."/>
            <person name="Zwiers L.-H."/>
            <person name="Turgeon B."/>
            <person name="Goodwin S."/>
            <person name="Spatafora J."/>
            <person name="Crous P."/>
            <person name="Grigoriev I."/>
        </authorList>
    </citation>
    <scope>NUCLEOTIDE SEQUENCE</scope>
    <source>
        <strain evidence="1">ATCC 200398</strain>
    </source>
</reference>
<proteinExistence type="predicted"/>
<accession>A0ACB6QH70</accession>
<gene>
    <name evidence="1" type="ORF">BDR25DRAFT_317653</name>
</gene>
<evidence type="ECO:0000313" key="1">
    <source>
        <dbReference type="EMBL" id="KAF2466232.1"/>
    </source>
</evidence>
<protein>
    <submittedName>
        <fullName evidence="1">Uncharacterized protein</fullName>
    </submittedName>
</protein>
<name>A0ACB6QH70_9PLEO</name>
<comment type="caution">
    <text evidence="1">The sequence shown here is derived from an EMBL/GenBank/DDBJ whole genome shotgun (WGS) entry which is preliminary data.</text>
</comment>
<dbReference type="Proteomes" id="UP000799755">
    <property type="component" value="Unassembled WGS sequence"/>
</dbReference>
<evidence type="ECO:0000313" key="2">
    <source>
        <dbReference type="Proteomes" id="UP000799755"/>
    </source>
</evidence>
<sequence length="267" mass="28394">MNLLWIRSVLFLITTAVAVASGPTRIFINTIPEYSLLATCAELEVSTIVRDMAYGCGDGSKTTSWACFCYESSAKFSSMIGKHVSTACTSDPSQNTTALEVFSSYCQLGQVAAQTSGMPTSTTPSSAAQSAIASTPTASPASGPVTVYITATSSPLPSASSRSDSHVAAIAVGISVPTAVIALIIAAFMIFRSRKRKQSGLIELATASESIHEATWPGPNVYEMKHDEPKLKPPPVEIGDQEHVELDTRRKDEFRAVHELEGTQTSR</sequence>
<keyword evidence="2" id="KW-1185">Reference proteome</keyword>